<evidence type="ECO:0000313" key="5">
    <source>
        <dbReference type="Proteomes" id="UP001275084"/>
    </source>
</evidence>
<feature type="region of interest" description="Disordered" evidence="1">
    <location>
        <begin position="145"/>
        <end position="167"/>
    </location>
</feature>
<keyword evidence="2" id="KW-1133">Transmembrane helix</keyword>
<dbReference type="InterPro" id="IPR057514">
    <property type="entry name" value="NTF2_SigF"/>
</dbReference>
<accession>A0AAJ0HI59</accession>
<feature type="domain" description="SigF-like NTF2-like" evidence="3">
    <location>
        <begin position="1"/>
        <end position="123"/>
    </location>
</feature>
<evidence type="ECO:0000256" key="2">
    <source>
        <dbReference type="SAM" id="Phobius"/>
    </source>
</evidence>
<dbReference type="Proteomes" id="UP001275084">
    <property type="component" value="Unassembled WGS sequence"/>
</dbReference>
<name>A0AAJ0HI59_9PEZI</name>
<protein>
    <recommendedName>
        <fullName evidence="3">SigF-like NTF2-like domain-containing protein</fullName>
    </recommendedName>
</protein>
<evidence type="ECO:0000313" key="4">
    <source>
        <dbReference type="EMBL" id="KAK3353071.1"/>
    </source>
</evidence>
<keyword evidence="2" id="KW-0812">Transmembrane</keyword>
<feature type="region of interest" description="Disordered" evidence="1">
    <location>
        <begin position="180"/>
        <end position="219"/>
    </location>
</feature>
<dbReference type="Pfam" id="PF24840">
    <property type="entry name" value="NTF2_SigF"/>
    <property type="match status" value="1"/>
</dbReference>
<gene>
    <name evidence="4" type="ORF">B0T25DRAFT_200677</name>
</gene>
<evidence type="ECO:0000256" key="1">
    <source>
        <dbReference type="SAM" id="MobiDB-lite"/>
    </source>
</evidence>
<keyword evidence="5" id="KW-1185">Reference proteome</keyword>
<keyword evidence="2" id="KW-0472">Membrane</keyword>
<sequence length="300" mass="33376">MEHPVKDIRGVIRSLCQGGFEEQQEAVFKYFTPSASFVHPYCRVPSFEAVRIPGVGEVDSRTLVLAIYRWYKILSPKIDIEIESSVFDQRANLLYVTLTQTFSIWLIPFHRAPVRLVSVLHLVPDNQLDPRNSLLKTNYAGNGNTLLDGDAHNNEPDTPLGEADDEPSFAEVASTVVPTPHAAEMSKERRVNHTTTQHGGSRSSSSSGTPRRQTPTRYRIKRQEDLYQVNDSLKFLFMAPGAAVYAGWQLFSTFLCLLGVIFLGPVVRMLAGLDARWQAVGGHAQARRRLNGGAGGGRQR</sequence>
<reference evidence="4" key="1">
    <citation type="journal article" date="2023" name="Mol. Phylogenet. Evol.">
        <title>Genome-scale phylogeny and comparative genomics of the fungal order Sordariales.</title>
        <authorList>
            <person name="Hensen N."/>
            <person name="Bonometti L."/>
            <person name="Westerberg I."/>
            <person name="Brannstrom I.O."/>
            <person name="Guillou S."/>
            <person name="Cros-Aarteil S."/>
            <person name="Calhoun S."/>
            <person name="Haridas S."/>
            <person name="Kuo A."/>
            <person name="Mondo S."/>
            <person name="Pangilinan J."/>
            <person name="Riley R."/>
            <person name="LaButti K."/>
            <person name="Andreopoulos B."/>
            <person name="Lipzen A."/>
            <person name="Chen C."/>
            <person name="Yan M."/>
            <person name="Daum C."/>
            <person name="Ng V."/>
            <person name="Clum A."/>
            <person name="Steindorff A."/>
            <person name="Ohm R.A."/>
            <person name="Martin F."/>
            <person name="Silar P."/>
            <person name="Natvig D.O."/>
            <person name="Lalanne C."/>
            <person name="Gautier V."/>
            <person name="Ament-Velasquez S.L."/>
            <person name="Kruys A."/>
            <person name="Hutchinson M.I."/>
            <person name="Powell A.J."/>
            <person name="Barry K."/>
            <person name="Miller A.N."/>
            <person name="Grigoriev I.V."/>
            <person name="Debuchy R."/>
            <person name="Gladieux P."/>
            <person name="Hiltunen Thoren M."/>
            <person name="Johannesson H."/>
        </authorList>
    </citation>
    <scope>NUCLEOTIDE SEQUENCE</scope>
    <source>
        <strain evidence="4">CBS 955.72</strain>
    </source>
</reference>
<proteinExistence type="predicted"/>
<reference evidence="4" key="2">
    <citation type="submission" date="2023-06" db="EMBL/GenBank/DDBJ databases">
        <authorList>
            <consortium name="Lawrence Berkeley National Laboratory"/>
            <person name="Haridas S."/>
            <person name="Hensen N."/>
            <person name="Bonometti L."/>
            <person name="Westerberg I."/>
            <person name="Brannstrom I.O."/>
            <person name="Guillou S."/>
            <person name="Cros-Aarteil S."/>
            <person name="Calhoun S."/>
            <person name="Kuo A."/>
            <person name="Mondo S."/>
            <person name="Pangilinan J."/>
            <person name="Riley R."/>
            <person name="Labutti K."/>
            <person name="Andreopoulos B."/>
            <person name="Lipzen A."/>
            <person name="Chen C."/>
            <person name="Yanf M."/>
            <person name="Daum C."/>
            <person name="Ng V."/>
            <person name="Clum A."/>
            <person name="Steindorff A."/>
            <person name="Ohm R."/>
            <person name="Martin F."/>
            <person name="Silar P."/>
            <person name="Natvig D."/>
            <person name="Lalanne C."/>
            <person name="Gautier V."/>
            <person name="Ament-Velasquez S.L."/>
            <person name="Kruys A."/>
            <person name="Hutchinson M.I."/>
            <person name="Powell A.J."/>
            <person name="Barry K."/>
            <person name="Miller A.N."/>
            <person name="Grigoriev I.V."/>
            <person name="Debuchy R."/>
            <person name="Gladieux P."/>
            <person name="Thoren M.H."/>
            <person name="Johannesson H."/>
        </authorList>
    </citation>
    <scope>NUCLEOTIDE SEQUENCE</scope>
    <source>
        <strain evidence="4">CBS 955.72</strain>
    </source>
</reference>
<organism evidence="4 5">
    <name type="scientific">Lasiosphaeria hispida</name>
    <dbReference type="NCBI Taxonomy" id="260671"/>
    <lineage>
        <taxon>Eukaryota</taxon>
        <taxon>Fungi</taxon>
        <taxon>Dikarya</taxon>
        <taxon>Ascomycota</taxon>
        <taxon>Pezizomycotina</taxon>
        <taxon>Sordariomycetes</taxon>
        <taxon>Sordariomycetidae</taxon>
        <taxon>Sordariales</taxon>
        <taxon>Lasiosphaeriaceae</taxon>
        <taxon>Lasiosphaeria</taxon>
    </lineage>
</organism>
<feature type="transmembrane region" description="Helical" evidence="2">
    <location>
        <begin position="245"/>
        <end position="267"/>
    </location>
</feature>
<dbReference type="EMBL" id="JAUIQD010000004">
    <property type="protein sequence ID" value="KAK3353071.1"/>
    <property type="molecule type" value="Genomic_DNA"/>
</dbReference>
<comment type="caution">
    <text evidence="4">The sequence shown here is derived from an EMBL/GenBank/DDBJ whole genome shotgun (WGS) entry which is preliminary data.</text>
</comment>
<dbReference type="AlphaFoldDB" id="A0AAJ0HI59"/>
<dbReference type="PANTHER" id="PTHR35393">
    <property type="entry name" value="CHROMOSOME 1, WHOLE GENOME SHOTGUN SEQUENCE"/>
    <property type="match status" value="1"/>
</dbReference>
<evidence type="ECO:0000259" key="3">
    <source>
        <dbReference type="Pfam" id="PF24840"/>
    </source>
</evidence>
<dbReference type="PANTHER" id="PTHR35393:SF1">
    <property type="entry name" value="SNOAL-LIKE DOMAIN-CONTAINING PROTEIN"/>
    <property type="match status" value="1"/>
</dbReference>
<feature type="compositionally biased region" description="Low complexity" evidence="1">
    <location>
        <begin position="193"/>
        <end position="217"/>
    </location>
</feature>